<dbReference type="InterPro" id="IPR003180">
    <property type="entry name" value="MPG"/>
</dbReference>
<dbReference type="AlphaFoldDB" id="A0A1I2TY57"/>
<evidence type="ECO:0000256" key="1">
    <source>
        <dbReference type="ARBA" id="ARBA00009232"/>
    </source>
</evidence>
<comment type="similarity">
    <text evidence="1 5">Belongs to the DNA glycosylase MPG family.</text>
</comment>
<dbReference type="OrthoDB" id="9794313at2"/>
<dbReference type="HAMAP" id="MF_00527">
    <property type="entry name" value="3MGH"/>
    <property type="match status" value="1"/>
</dbReference>
<evidence type="ECO:0000313" key="10">
    <source>
        <dbReference type="Proteomes" id="UP000533017"/>
    </source>
</evidence>
<dbReference type="NCBIfam" id="NF002003">
    <property type="entry name" value="PRK00802.1-3"/>
    <property type="match status" value="1"/>
</dbReference>
<evidence type="ECO:0000256" key="2">
    <source>
        <dbReference type="ARBA" id="ARBA00022763"/>
    </source>
</evidence>
<accession>A0A1I2TY57</accession>
<evidence type="ECO:0000313" key="9">
    <source>
        <dbReference type="Proteomes" id="UP000199052"/>
    </source>
</evidence>
<feature type="region of interest" description="Disordered" evidence="6">
    <location>
        <begin position="194"/>
        <end position="240"/>
    </location>
</feature>
<reference evidence="7 10" key="2">
    <citation type="submission" date="2020-07" db="EMBL/GenBank/DDBJ databases">
        <title>Sequencing the genomes of 1000 actinobacteria strains.</title>
        <authorList>
            <person name="Klenk H.-P."/>
        </authorList>
    </citation>
    <scope>NUCLEOTIDE SEQUENCE [LARGE SCALE GENOMIC DNA]</scope>
    <source>
        <strain evidence="7 10">DSM 45117</strain>
    </source>
</reference>
<dbReference type="EC" id="3.2.2.-" evidence="5"/>
<keyword evidence="10" id="KW-1185">Reference proteome</keyword>
<reference evidence="8 9" key="1">
    <citation type="submission" date="2016-10" db="EMBL/GenBank/DDBJ databases">
        <authorList>
            <person name="de Groot N.N."/>
        </authorList>
    </citation>
    <scope>NUCLEOTIDE SEQUENCE [LARGE SCALE GENOMIC DNA]</scope>
    <source>
        <strain evidence="8 9">CPCC 202808</strain>
    </source>
</reference>
<dbReference type="PANTHER" id="PTHR10429">
    <property type="entry name" value="DNA-3-METHYLADENINE GLYCOSYLASE"/>
    <property type="match status" value="1"/>
</dbReference>
<dbReference type="STRING" id="504797.SAMN05421678_107303"/>
<gene>
    <name evidence="7" type="ORF">FHR37_002046</name>
    <name evidence="8" type="ORF">SAMN05421678_107303</name>
</gene>
<dbReference type="EMBL" id="FOOI01000007">
    <property type="protein sequence ID" value="SFG67536.1"/>
    <property type="molecule type" value="Genomic_DNA"/>
</dbReference>
<dbReference type="PANTHER" id="PTHR10429:SF0">
    <property type="entry name" value="DNA-3-METHYLADENINE GLYCOSYLASE"/>
    <property type="match status" value="1"/>
</dbReference>
<dbReference type="InterPro" id="IPR011034">
    <property type="entry name" value="Formyl_transferase-like_C_sf"/>
</dbReference>
<protein>
    <recommendedName>
        <fullName evidence="5">Putative 3-methyladenine DNA glycosylase</fullName>
        <ecNumber evidence="5">3.2.2.-</ecNumber>
    </recommendedName>
</protein>
<evidence type="ECO:0000256" key="5">
    <source>
        <dbReference type="HAMAP-Rule" id="MF_00527"/>
    </source>
</evidence>
<keyword evidence="7" id="KW-0326">Glycosidase</keyword>
<dbReference type="Proteomes" id="UP000199052">
    <property type="component" value="Unassembled WGS sequence"/>
</dbReference>
<dbReference type="InterPro" id="IPR036995">
    <property type="entry name" value="MPG_sf"/>
</dbReference>
<dbReference type="SUPFAM" id="SSF50486">
    <property type="entry name" value="FMT C-terminal domain-like"/>
    <property type="match status" value="1"/>
</dbReference>
<keyword evidence="4 5" id="KW-0234">DNA repair</keyword>
<dbReference type="GO" id="GO:0003677">
    <property type="term" value="F:DNA binding"/>
    <property type="evidence" value="ECO:0007669"/>
    <property type="project" value="InterPro"/>
</dbReference>
<evidence type="ECO:0000256" key="3">
    <source>
        <dbReference type="ARBA" id="ARBA00022801"/>
    </source>
</evidence>
<dbReference type="FunFam" id="3.10.300.10:FF:000001">
    <property type="entry name" value="Putative 3-methyladenine DNA glycosylase"/>
    <property type="match status" value="1"/>
</dbReference>
<organism evidence="8 9">
    <name type="scientific">Actinopolymorpha cephalotaxi</name>
    <dbReference type="NCBI Taxonomy" id="504797"/>
    <lineage>
        <taxon>Bacteria</taxon>
        <taxon>Bacillati</taxon>
        <taxon>Actinomycetota</taxon>
        <taxon>Actinomycetes</taxon>
        <taxon>Propionibacteriales</taxon>
        <taxon>Actinopolymorphaceae</taxon>
        <taxon>Actinopolymorpha</taxon>
    </lineage>
</organism>
<proteinExistence type="inferred from homology"/>
<dbReference type="GO" id="GO:0003905">
    <property type="term" value="F:alkylbase DNA N-glycosylase activity"/>
    <property type="evidence" value="ECO:0007669"/>
    <property type="project" value="InterPro"/>
</dbReference>
<dbReference type="CDD" id="cd00540">
    <property type="entry name" value="AAG"/>
    <property type="match status" value="1"/>
</dbReference>
<name>A0A1I2TY57_9ACTN</name>
<evidence type="ECO:0000313" key="7">
    <source>
        <dbReference type="EMBL" id="NYH83195.1"/>
    </source>
</evidence>
<dbReference type="Proteomes" id="UP000533017">
    <property type="component" value="Unassembled WGS sequence"/>
</dbReference>
<evidence type="ECO:0000256" key="4">
    <source>
        <dbReference type="ARBA" id="ARBA00023204"/>
    </source>
</evidence>
<dbReference type="Gene3D" id="3.10.300.10">
    <property type="entry name" value="Methylpurine-DNA glycosylase (MPG)"/>
    <property type="match status" value="1"/>
</dbReference>
<dbReference type="EMBL" id="JACBZA010000001">
    <property type="protein sequence ID" value="NYH83195.1"/>
    <property type="molecule type" value="Genomic_DNA"/>
</dbReference>
<dbReference type="RefSeq" id="WP_092883828.1">
    <property type="nucleotide sequence ID" value="NZ_FOOI01000007.1"/>
</dbReference>
<evidence type="ECO:0000256" key="6">
    <source>
        <dbReference type="SAM" id="MobiDB-lite"/>
    </source>
</evidence>
<keyword evidence="2 5" id="KW-0227">DNA damage</keyword>
<keyword evidence="3 5" id="KW-0378">Hydrolase</keyword>
<dbReference type="GO" id="GO:0006284">
    <property type="term" value="P:base-excision repair"/>
    <property type="evidence" value="ECO:0007669"/>
    <property type="project" value="InterPro"/>
</dbReference>
<dbReference type="Pfam" id="PF02245">
    <property type="entry name" value="Pur_DNA_glyco"/>
    <property type="match status" value="1"/>
</dbReference>
<evidence type="ECO:0000313" key="8">
    <source>
        <dbReference type="EMBL" id="SFG67536.1"/>
    </source>
</evidence>
<dbReference type="NCBIfam" id="TIGR00567">
    <property type="entry name" value="3mg"/>
    <property type="match status" value="1"/>
</dbReference>
<sequence length="240" mass="25553">MTDDLRVLLTQPVLEVAPALLGRVVEHRTADGLVAVRLTEVEAYDGSNDPGSHAYRGRTARNAVMFGPPGHLYVYFTYGMHWCINLVCGPDGQASAVLLRAGEVIAGEELARSRRPAARSARDLARGPARLAQALGVDRAGNGLDIFAPSSPVRLGPGEQTAGTSIRRGPRVGLAAAADRPWRFWVDGEPTVSAYRPHAPKRRRSVAEPPGSTTIAPGSGTLGVDAATTEPSIRPRKEPR</sequence>